<gene>
    <name evidence="2" type="ORF">A11A3_06725</name>
</gene>
<dbReference type="OrthoDB" id="9803176at2"/>
<dbReference type="AlphaFoldDB" id="L0WGH9"/>
<evidence type="ECO:0000313" key="2">
    <source>
        <dbReference type="EMBL" id="EKF74905.1"/>
    </source>
</evidence>
<reference evidence="2 3" key="1">
    <citation type="journal article" date="2012" name="J. Bacteriol.">
        <title>Genome Sequence of the Alkane-Degrading Bacterium Alcanivorax hongdengensis Type Strain A-11-3.</title>
        <authorList>
            <person name="Lai Q."/>
            <person name="Shao Z."/>
        </authorList>
    </citation>
    <scope>NUCLEOTIDE SEQUENCE [LARGE SCALE GENOMIC DNA]</scope>
    <source>
        <strain evidence="2 3">A-11-3</strain>
    </source>
</reference>
<accession>L0WGH9</accession>
<protein>
    <recommendedName>
        <fullName evidence="1">Scaffold protein FimL second domain-containing protein</fullName>
    </recommendedName>
</protein>
<dbReference type="SUPFAM" id="SSF47226">
    <property type="entry name" value="Histidine-containing phosphotransfer domain, HPT domain"/>
    <property type="match status" value="1"/>
</dbReference>
<feature type="domain" description="Scaffold protein FimL second" evidence="1">
    <location>
        <begin position="156"/>
        <end position="291"/>
    </location>
</feature>
<evidence type="ECO:0000313" key="3">
    <source>
        <dbReference type="Proteomes" id="UP000010164"/>
    </source>
</evidence>
<organism evidence="2 3">
    <name type="scientific">Alcanivorax hongdengensis A-11-3</name>
    <dbReference type="NCBI Taxonomy" id="1177179"/>
    <lineage>
        <taxon>Bacteria</taxon>
        <taxon>Pseudomonadati</taxon>
        <taxon>Pseudomonadota</taxon>
        <taxon>Gammaproteobacteria</taxon>
        <taxon>Oceanospirillales</taxon>
        <taxon>Alcanivoracaceae</taxon>
        <taxon>Alcanivorax</taxon>
    </lineage>
</organism>
<comment type="caution">
    <text evidence="2">The sequence shown here is derived from an EMBL/GenBank/DDBJ whole genome shotgun (WGS) entry which is preliminary data.</text>
</comment>
<dbReference type="GO" id="GO:0000160">
    <property type="term" value="P:phosphorelay signal transduction system"/>
    <property type="evidence" value="ECO:0007669"/>
    <property type="project" value="InterPro"/>
</dbReference>
<evidence type="ECO:0000259" key="1">
    <source>
        <dbReference type="Pfam" id="PF26379"/>
    </source>
</evidence>
<dbReference type="STRING" id="1177179.A11A3_06725"/>
<name>L0WGH9_9GAMM</name>
<dbReference type="Pfam" id="PF26379">
    <property type="entry name" value="FimL_2nd"/>
    <property type="match status" value="1"/>
</dbReference>
<dbReference type="EMBL" id="AMRJ01000007">
    <property type="protein sequence ID" value="EKF74905.1"/>
    <property type="molecule type" value="Genomic_DNA"/>
</dbReference>
<dbReference type="InterPro" id="IPR036641">
    <property type="entry name" value="HPT_dom_sf"/>
</dbReference>
<dbReference type="PATRIC" id="fig|1177179.3.peg.1352"/>
<sequence length="561" mass="61580">MVAITNTTSLTFLKEAIDATLTEAEASLEAFSDDHSRVEELTRCVDGFQQLRGICQVLELPAAALMSEEMALTAQELRERVSDSRIQALGNAIVLLTRYFDYVQLKNRTLPALLIDGLNELRRAAGKPLIQESHFFSADLSRPRAPAAAESEVARNELPALVRRLRHMYQVGLLGVLRGQSAPTNLKLMARALHRVDRACGECGMSRFWWISSTAVQAMVMEGMALTPARKNLLAQYDRQLKRVVYEGERALASEAPLLLIKESLYVISLSRSTEGRIQEVKTAFDLPETTSDAFLQQELALMTGSSGSVIRSVAKALRDEIGELKETLDLASQGVADTDYASVSDGLNRVGSTLSMIGKEEDARAVKRRAEEVRRWKADQDVEGQDFQTLVDELLRVENVVASLERSLAPADDVHKAAHNTNISLYQLDDARMTVVGECRAGLALAKRSLSAFMENNWDSMHLSNLPGTFSSIAGGLMFLELDRARAVTAACHQYINQRLLAGDQAPTQENMETLADALTGIDYYLESMEEQKPIGEGVLDVAELSVATLGFPVAKAACA</sequence>
<dbReference type="RefSeq" id="WP_008928527.1">
    <property type="nucleotide sequence ID" value="NZ_AMRJ01000007.1"/>
</dbReference>
<dbReference type="InterPro" id="IPR058661">
    <property type="entry name" value="FimL_2nd"/>
</dbReference>
<keyword evidence="3" id="KW-1185">Reference proteome</keyword>
<dbReference type="eggNOG" id="COG2198">
    <property type="taxonomic scope" value="Bacteria"/>
</dbReference>
<proteinExistence type="predicted"/>
<dbReference type="Proteomes" id="UP000010164">
    <property type="component" value="Unassembled WGS sequence"/>
</dbReference>